<protein>
    <recommendedName>
        <fullName evidence="3">AlpA family phage regulatory protein</fullName>
    </recommendedName>
</protein>
<name>A0A4R9BHQ7_9MICO</name>
<dbReference type="Proteomes" id="UP000298468">
    <property type="component" value="Unassembled WGS sequence"/>
</dbReference>
<comment type="caution">
    <text evidence="1">The sequence shown here is derived from an EMBL/GenBank/DDBJ whole genome shotgun (WGS) entry which is preliminary data.</text>
</comment>
<gene>
    <name evidence="1" type="ORF">E3T61_18510</name>
</gene>
<dbReference type="RefSeq" id="WP_134642326.1">
    <property type="nucleotide sequence ID" value="NZ_SOHM01000039.1"/>
</dbReference>
<evidence type="ECO:0000313" key="1">
    <source>
        <dbReference type="EMBL" id="TFD85013.1"/>
    </source>
</evidence>
<evidence type="ECO:0000313" key="2">
    <source>
        <dbReference type="Proteomes" id="UP000298468"/>
    </source>
</evidence>
<proteinExistence type="predicted"/>
<keyword evidence="2" id="KW-1185">Reference proteome</keyword>
<dbReference type="OrthoDB" id="3267842at2"/>
<accession>A0A4R9BHQ7</accession>
<reference evidence="1 2" key="1">
    <citation type="submission" date="2019-03" db="EMBL/GenBank/DDBJ databases">
        <title>Genomics of glacier-inhabiting Cryobacterium strains.</title>
        <authorList>
            <person name="Liu Q."/>
            <person name="Xin Y.-H."/>
        </authorList>
    </citation>
    <scope>NUCLEOTIDE SEQUENCE [LARGE SCALE GENOMIC DNA]</scope>
    <source>
        <strain evidence="1 2">Sr59</strain>
    </source>
</reference>
<dbReference type="AlphaFoldDB" id="A0A4R9BHQ7"/>
<organism evidence="1 2">
    <name type="scientific">Cryobacterium lactosi</name>
    <dbReference type="NCBI Taxonomy" id="1259202"/>
    <lineage>
        <taxon>Bacteria</taxon>
        <taxon>Bacillati</taxon>
        <taxon>Actinomycetota</taxon>
        <taxon>Actinomycetes</taxon>
        <taxon>Micrococcales</taxon>
        <taxon>Microbacteriaceae</taxon>
        <taxon>Cryobacterium</taxon>
    </lineage>
</organism>
<evidence type="ECO:0008006" key="3">
    <source>
        <dbReference type="Google" id="ProtNLM"/>
    </source>
</evidence>
<dbReference type="EMBL" id="SOHM01000039">
    <property type="protein sequence ID" value="TFD85013.1"/>
    <property type="molecule type" value="Genomic_DNA"/>
</dbReference>
<sequence length="63" mass="6934">MPVYLTPDQVATMLPGLTRGKLAQLRFTGKGPNYRKPTPKTVLYVESEVVAWVESSARWGVAA</sequence>